<dbReference type="NCBIfam" id="NF011675">
    <property type="entry name" value="PRK15094.1"/>
    <property type="match status" value="1"/>
</dbReference>
<dbReference type="InterPro" id="IPR016169">
    <property type="entry name" value="FAD-bd_PCMH_sub2"/>
</dbReference>
<evidence type="ECO:0000313" key="11">
    <source>
        <dbReference type="EMBL" id="MBD1389756.1"/>
    </source>
</evidence>
<evidence type="ECO:0000256" key="7">
    <source>
        <dbReference type="ARBA" id="ARBA00037273"/>
    </source>
</evidence>
<name>A0A8J6QK97_9GAMM</name>
<comment type="caution">
    <text evidence="11">The sequence shown here is derived from an EMBL/GenBank/DDBJ whole genome shotgun (WGS) entry which is preliminary data.</text>
</comment>
<dbReference type="InterPro" id="IPR005170">
    <property type="entry name" value="Transptr-assoc_dom"/>
</dbReference>
<dbReference type="InterPro" id="IPR046342">
    <property type="entry name" value="CBS_dom_sf"/>
</dbReference>
<dbReference type="InterPro" id="IPR036318">
    <property type="entry name" value="FAD-bd_PCMH-like_sf"/>
</dbReference>
<accession>A0A8J6QK97</accession>
<evidence type="ECO:0000256" key="1">
    <source>
        <dbReference type="ARBA" id="ARBA00006337"/>
    </source>
</evidence>
<dbReference type="SMART" id="SM00116">
    <property type="entry name" value="CBS"/>
    <property type="match status" value="2"/>
</dbReference>
<keyword evidence="6" id="KW-0170">Cobalt</keyword>
<reference evidence="11" key="1">
    <citation type="submission" date="2020-09" db="EMBL/GenBank/DDBJ databases">
        <title>A novel bacterium of genus Neiella, isolated from South China Sea.</title>
        <authorList>
            <person name="Huang H."/>
            <person name="Mo K."/>
            <person name="Hu Y."/>
        </authorList>
    </citation>
    <scope>NUCLEOTIDE SEQUENCE</scope>
    <source>
        <strain evidence="11">HB171785</strain>
    </source>
</reference>
<evidence type="ECO:0000256" key="3">
    <source>
        <dbReference type="ARBA" id="ARBA00022737"/>
    </source>
</evidence>
<evidence type="ECO:0000256" key="5">
    <source>
        <dbReference type="ARBA" id="ARBA00023122"/>
    </source>
</evidence>
<evidence type="ECO:0000313" key="12">
    <source>
        <dbReference type="Proteomes" id="UP000638014"/>
    </source>
</evidence>
<dbReference type="SMART" id="SM01091">
    <property type="entry name" value="CorC_HlyC"/>
    <property type="match status" value="1"/>
</dbReference>
<dbReference type="CDD" id="cd04590">
    <property type="entry name" value="CBS_pair_CorC_HlyC_assoc"/>
    <property type="match status" value="1"/>
</dbReference>
<dbReference type="EMBL" id="JACXAF010000012">
    <property type="protein sequence ID" value="MBD1389756.1"/>
    <property type="molecule type" value="Genomic_DNA"/>
</dbReference>
<feature type="domain" description="CBS" evidence="10">
    <location>
        <begin position="71"/>
        <end position="132"/>
    </location>
</feature>
<keyword evidence="12" id="KW-1185">Reference proteome</keyword>
<dbReference type="Pfam" id="PF21917">
    <property type="entry name" value="NMB0537_N"/>
    <property type="match status" value="1"/>
</dbReference>
<proteinExistence type="inferred from homology"/>
<comment type="similarity">
    <text evidence="1">Belongs to the UPF0053 family.</text>
</comment>
<dbReference type="Gene3D" id="3.30.465.10">
    <property type="match status" value="1"/>
</dbReference>
<evidence type="ECO:0000256" key="6">
    <source>
        <dbReference type="ARBA" id="ARBA00023285"/>
    </source>
</evidence>
<organism evidence="11 12">
    <name type="scientific">Neiella litorisoli</name>
    <dbReference type="NCBI Taxonomy" id="2771431"/>
    <lineage>
        <taxon>Bacteria</taxon>
        <taxon>Pseudomonadati</taxon>
        <taxon>Pseudomonadota</taxon>
        <taxon>Gammaproteobacteria</taxon>
        <taxon>Alteromonadales</taxon>
        <taxon>Echinimonadaceae</taxon>
        <taxon>Neiella</taxon>
    </lineage>
</organism>
<feature type="domain" description="CBS" evidence="10">
    <location>
        <begin position="137"/>
        <end position="194"/>
    </location>
</feature>
<dbReference type="FunFam" id="3.10.580.10:FF:000002">
    <property type="entry name" value="Magnesium/cobalt efflux protein CorC"/>
    <property type="match status" value="1"/>
</dbReference>
<dbReference type="GO" id="GO:0050660">
    <property type="term" value="F:flavin adenine dinucleotide binding"/>
    <property type="evidence" value="ECO:0007669"/>
    <property type="project" value="InterPro"/>
</dbReference>
<dbReference type="RefSeq" id="WP_191144860.1">
    <property type="nucleotide sequence ID" value="NZ_JACXAF010000012.1"/>
</dbReference>
<dbReference type="PROSITE" id="PS51371">
    <property type="entry name" value="CBS"/>
    <property type="match status" value="2"/>
</dbReference>
<evidence type="ECO:0000256" key="9">
    <source>
        <dbReference type="PROSITE-ProRule" id="PRU00703"/>
    </source>
</evidence>
<sequence>MSDDNPHSSSGSAPKGWLEKLGQLFHAEPKNQQELIEIIKDAQSNGLFDTDIAQMIEGVLEVDDLRVRDIMIPRSQMVTVELTQTVDEFMPTLLDSAHSRFPVISEDKDHIEGMLLAKDLLPYAFGRNDNPFSLEDVLRPAVVVPESKRVDVMLREFRANRYHMAIVIDEYGGVSGLVTIEDILEVIVGEIEDETDDVESEGDPIRQVSKRLYSVQALTAIDQFNQYFETDFSDEEFDTVGGMVVHAFGHMPERGESIKLSGFQFKVMATDKRRVSQLQVKVLKEQAEETITE</sequence>
<evidence type="ECO:0000256" key="2">
    <source>
        <dbReference type="ARBA" id="ARBA00022448"/>
    </source>
</evidence>
<dbReference type="InterPro" id="IPR000644">
    <property type="entry name" value="CBS_dom"/>
</dbReference>
<dbReference type="AlphaFoldDB" id="A0A8J6QK97"/>
<gene>
    <name evidence="11" type="primary">corC</name>
    <name evidence="11" type="ORF">IC617_09990</name>
</gene>
<dbReference type="PANTHER" id="PTHR22777">
    <property type="entry name" value="HEMOLYSIN-RELATED"/>
    <property type="match status" value="1"/>
</dbReference>
<dbReference type="Pfam" id="PF00571">
    <property type="entry name" value="CBS"/>
    <property type="match status" value="2"/>
</dbReference>
<evidence type="ECO:0000256" key="4">
    <source>
        <dbReference type="ARBA" id="ARBA00022842"/>
    </source>
</evidence>
<dbReference type="Gene3D" id="3.10.580.10">
    <property type="entry name" value="CBS-domain"/>
    <property type="match status" value="1"/>
</dbReference>
<keyword evidence="2" id="KW-0813">Transport</keyword>
<dbReference type="Pfam" id="PF03471">
    <property type="entry name" value="CorC_HlyC"/>
    <property type="match status" value="1"/>
</dbReference>
<dbReference type="SUPFAM" id="SSF54631">
    <property type="entry name" value="CBS-domain pair"/>
    <property type="match status" value="1"/>
</dbReference>
<dbReference type="GO" id="GO:0005886">
    <property type="term" value="C:plasma membrane"/>
    <property type="evidence" value="ECO:0007669"/>
    <property type="project" value="TreeGrafter"/>
</dbReference>
<evidence type="ECO:0000259" key="10">
    <source>
        <dbReference type="PROSITE" id="PS51371"/>
    </source>
</evidence>
<keyword evidence="4" id="KW-0460">Magnesium</keyword>
<dbReference type="SUPFAM" id="SSF56176">
    <property type="entry name" value="FAD-binding/transporter-associated domain-like"/>
    <property type="match status" value="1"/>
</dbReference>
<evidence type="ECO:0000256" key="8">
    <source>
        <dbReference type="ARBA" id="ARBA00040729"/>
    </source>
</evidence>
<comment type="function">
    <text evidence="7">Plays a role in the transport of magnesium and cobalt ions.</text>
</comment>
<dbReference type="PANTHER" id="PTHR22777:SF27">
    <property type="entry name" value="MAGNESIUM AND COBALT EFFLUX PROTEIN CORC"/>
    <property type="match status" value="1"/>
</dbReference>
<dbReference type="InterPro" id="IPR044751">
    <property type="entry name" value="Ion_transp-like_CBS"/>
</dbReference>
<dbReference type="Proteomes" id="UP000638014">
    <property type="component" value="Unassembled WGS sequence"/>
</dbReference>
<dbReference type="InterPro" id="IPR054115">
    <property type="entry name" value="CorC_N"/>
</dbReference>
<protein>
    <recommendedName>
        <fullName evidence="8">Magnesium and cobalt efflux protein CorC</fullName>
    </recommendedName>
</protein>
<keyword evidence="5 9" id="KW-0129">CBS domain</keyword>
<keyword evidence="3" id="KW-0677">Repeat</keyword>